<feature type="transmembrane region" description="Helical" evidence="9">
    <location>
        <begin position="340"/>
        <end position="359"/>
    </location>
</feature>
<dbReference type="Gene3D" id="3.30.70.1430">
    <property type="entry name" value="Multidrug efflux transporter AcrB pore domain"/>
    <property type="match status" value="2"/>
</dbReference>
<evidence type="ECO:0000256" key="3">
    <source>
        <dbReference type="ARBA" id="ARBA00022448"/>
    </source>
</evidence>
<feature type="transmembrane region" description="Helical" evidence="9">
    <location>
        <begin position="396"/>
        <end position="416"/>
    </location>
</feature>
<feature type="transmembrane region" description="Helical" evidence="9">
    <location>
        <begin position="996"/>
        <end position="1024"/>
    </location>
</feature>
<dbReference type="PRINTS" id="PR00702">
    <property type="entry name" value="ACRIFLAVINRP"/>
</dbReference>
<protein>
    <recommendedName>
        <fullName evidence="9">Efflux pump membrane transporter</fullName>
    </recommendedName>
</protein>
<keyword evidence="6 9" id="KW-0812">Transmembrane</keyword>
<dbReference type="InterPro" id="IPR004764">
    <property type="entry name" value="MdtF-like"/>
</dbReference>
<feature type="transmembrane region" description="Helical" evidence="9">
    <location>
        <begin position="895"/>
        <end position="915"/>
    </location>
</feature>
<dbReference type="InterPro" id="IPR027463">
    <property type="entry name" value="AcrB_DN_DC_subdom"/>
</dbReference>
<dbReference type="NCBIfam" id="NF000282">
    <property type="entry name" value="RND_permease_1"/>
    <property type="match status" value="1"/>
</dbReference>
<keyword evidence="4" id="KW-1003">Cell membrane</keyword>
<dbReference type="SUPFAM" id="SSF82866">
    <property type="entry name" value="Multidrug efflux transporter AcrB transmembrane domain"/>
    <property type="match status" value="2"/>
</dbReference>
<keyword evidence="7 9" id="KW-1133">Transmembrane helix</keyword>
<dbReference type="NCBIfam" id="TIGR00915">
    <property type="entry name" value="2A0602"/>
    <property type="match status" value="1"/>
</dbReference>
<proteinExistence type="inferred from homology"/>
<dbReference type="PANTHER" id="PTHR32063:SF13">
    <property type="entry name" value="MULTIDRUG EFFLUX PUMP SUBUNIT ACRB-RELATED"/>
    <property type="match status" value="1"/>
</dbReference>
<feature type="transmembrane region" description="Helical" evidence="9">
    <location>
        <begin position="12"/>
        <end position="33"/>
    </location>
</feature>
<evidence type="ECO:0000256" key="7">
    <source>
        <dbReference type="ARBA" id="ARBA00022989"/>
    </source>
</evidence>
<evidence type="ECO:0000256" key="8">
    <source>
        <dbReference type="ARBA" id="ARBA00023136"/>
    </source>
</evidence>
<feature type="transmembrane region" description="Helical" evidence="9">
    <location>
        <begin position="539"/>
        <end position="560"/>
    </location>
</feature>
<dbReference type="RefSeq" id="WP_317975372.1">
    <property type="nucleotide sequence ID" value="NZ_BTFW01000001.1"/>
</dbReference>
<dbReference type="SUPFAM" id="SSF82693">
    <property type="entry name" value="Multidrug efflux transporter AcrB pore domain, PN1, PN2, PC1 and PC2 subdomains"/>
    <property type="match status" value="4"/>
</dbReference>
<comment type="similarity">
    <text evidence="2 9">Belongs to the resistance-nodulation-cell division (RND) (TC 2.A.6) family.</text>
</comment>
<evidence type="ECO:0000313" key="11">
    <source>
        <dbReference type="EMBL" id="GMM61717.1"/>
    </source>
</evidence>
<dbReference type="Gene3D" id="3.30.70.1320">
    <property type="entry name" value="Multidrug efflux transporter AcrB pore domain like"/>
    <property type="match status" value="1"/>
</dbReference>
<feature type="transmembrane region" description="Helical" evidence="9">
    <location>
        <begin position="437"/>
        <end position="458"/>
    </location>
</feature>
<feature type="transmembrane region" description="Helical" evidence="9">
    <location>
        <begin position="970"/>
        <end position="990"/>
    </location>
</feature>
<feature type="region of interest" description="Disordered" evidence="10">
    <location>
        <begin position="1035"/>
        <end position="1061"/>
    </location>
</feature>
<keyword evidence="12" id="KW-1185">Reference proteome</keyword>
<dbReference type="Gene3D" id="1.20.1640.10">
    <property type="entry name" value="Multidrug efflux transporter AcrB transmembrane domain"/>
    <property type="match status" value="2"/>
</dbReference>
<keyword evidence="5 9" id="KW-0997">Cell inner membrane</keyword>
<feature type="transmembrane region" description="Helical" evidence="9">
    <location>
        <begin position="470"/>
        <end position="497"/>
    </location>
</feature>
<dbReference type="Pfam" id="PF00873">
    <property type="entry name" value="ACR_tran"/>
    <property type="match status" value="1"/>
</dbReference>
<keyword evidence="3 9" id="KW-0813">Transport</keyword>
<dbReference type="EMBL" id="BTFW01000001">
    <property type="protein sequence ID" value="GMM61717.1"/>
    <property type="molecule type" value="Genomic_DNA"/>
</dbReference>
<dbReference type="SUPFAM" id="SSF82714">
    <property type="entry name" value="Multidrug efflux transporter AcrB TolC docking domain, DN and DC subdomains"/>
    <property type="match status" value="2"/>
</dbReference>
<dbReference type="InterPro" id="IPR001036">
    <property type="entry name" value="Acrflvin-R"/>
</dbReference>
<dbReference type="Proteomes" id="UP001187221">
    <property type="component" value="Unassembled WGS sequence"/>
</dbReference>
<evidence type="ECO:0000256" key="4">
    <source>
        <dbReference type="ARBA" id="ARBA00022475"/>
    </source>
</evidence>
<name>A0ABQ6P9X4_9SPHN</name>
<evidence type="ECO:0000256" key="10">
    <source>
        <dbReference type="SAM" id="MobiDB-lite"/>
    </source>
</evidence>
<evidence type="ECO:0000256" key="1">
    <source>
        <dbReference type="ARBA" id="ARBA00004429"/>
    </source>
</evidence>
<feature type="transmembrane region" description="Helical" evidence="9">
    <location>
        <begin position="366"/>
        <end position="390"/>
    </location>
</feature>
<comment type="caution">
    <text evidence="11">The sequence shown here is derived from an EMBL/GenBank/DDBJ whole genome shotgun (WGS) entry which is preliminary data.</text>
</comment>
<dbReference type="Gene3D" id="3.30.2090.10">
    <property type="entry name" value="Multidrug efflux transporter AcrB TolC docking domain, DN and DC subdomains"/>
    <property type="match status" value="2"/>
</dbReference>
<gene>
    <name evidence="11" type="ORF">NUTIK01_24940</name>
</gene>
<evidence type="ECO:0000256" key="2">
    <source>
        <dbReference type="ARBA" id="ARBA00010942"/>
    </source>
</evidence>
<dbReference type="Gene3D" id="3.30.70.1440">
    <property type="entry name" value="Multidrug efflux transporter AcrB pore domain"/>
    <property type="match status" value="1"/>
</dbReference>
<evidence type="ECO:0000256" key="6">
    <source>
        <dbReference type="ARBA" id="ARBA00022692"/>
    </source>
</evidence>
<sequence length="1061" mass="113787">MARYFIDRPIFAWVIALIIMLVGAIATISLPIAQYPNIAPPPITVAVVYPGASAETVRDTVIQPIEQQMYGLDGLEYMSANAQADGSAQIVMTFKQGTNPNIAQVQVQNKLSLAQPMLPTEVVAQGLSVTKATRNFMLVASFVSRDHSMDGAAIGDYLASNVTNPLARISGVGDYTLFGSEYAMRIWVKPERLQSYGLTISDLSAAISSQNIQVSSGEIGGIPARKGQLLDATVVGPTRFTDPEQFRNILLKVNTDGAQVRLRDVADVELNRQNMSPRALLNGQDTAGIAINLAPGANQMEVATAIKAELDHLKPYFPHGLDVVFPYDTAPVVKLSLEEVVETLLIAIVLVVAVMYLFLQNIRATLIPTIAVPVVLLGTFAVLGFFGFTINTLSMLGMVLAIGLLVDDAIVVVENVERLMAEEHLDPREATRKSMDQITGALVGIALVISTVFLPMAFFGGSAGVVYRQFSITIISAMLLSAFVAITFTPALCATLLKPHAPGHQPRGFFHWFNTRYDAMVVRYGGGVAGVLRHVRPAAVVYVALTGLALWCLQLIPGGFMPDEDQRTIFVQVQLKPGSTAEQTEKVNADIRQYFANEEKTAVQNVLSVMGFNFGGRAQDAGIIIVGLKDFEDRKGADQTAAAVTGRAFAHFATYKGARITPFLPPAVMELGNASGFDFELEDRGHLGHEKLIAARNQLLAMAAKDPRLMAVRPNGLDDMPQAHFVVDREKAEAQGVSIADINSTLQGSFGQLYVNQFTRSGRTKRVFIQGEPDSRMEPDDLTKWYLRNNQGQMVPLSGVVHIDWKIGAQKLERYNGVEAVEILGQGVPGVSTGQAMEIMKEYASKLPAGIASEWTSVSFEQEQSSGQAGKLYAVSIVAVLLCLAALYESAGVPIAVILAVPLGVLGAVLASLMRGLNNDIYFQVGLLTTVGLATKNAILIVEFAREGYDHGRELVDAAIVAAKERLRPILMTSFAFVLGTLPLAVASGAGAGSHIAIGTAVVGGMVGATILVVFLVPAFFVVVMKAFKIPRRKLAGPDQSGPDHQDGPGHASPEPTPQGA</sequence>
<comment type="caution">
    <text evidence="9">Lacks conserved residue(s) required for the propagation of feature annotation.</text>
</comment>
<dbReference type="PANTHER" id="PTHR32063">
    <property type="match status" value="1"/>
</dbReference>
<reference evidence="11 12" key="1">
    <citation type="submission" date="2023-06" db="EMBL/GenBank/DDBJ databases">
        <title>Draft genome sequence of Novosphingobium sp. strain IK01.</title>
        <authorList>
            <person name="Hatamoto M."/>
            <person name="Ikarashi T."/>
            <person name="Yamaguchi T."/>
        </authorList>
    </citation>
    <scope>NUCLEOTIDE SEQUENCE [LARGE SCALE GENOMIC DNA]</scope>
    <source>
        <strain evidence="11 12">IK01</strain>
    </source>
</reference>
<organism evidence="11 12">
    <name type="scientific">Novosphingobium pituita</name>
    <dbReference type="NCBI Taxonomy" id="3056842"/>
    <lineage>
        <taxon>Bacteria</taxon>
        <taxon>Pseudomonadati</taxon>
        <taxon>Pseudomonadota</taxon>
        <taxon>Alphaproteobacteria</taxon>
        <taxon>Sphingomonadales</taxon>
        <taxon>Sphingomonadaceae</taxon>
        <taxon>Novosphingobium</taxon>
    </lineage>
</organism>
<evidence type="ECO:0000256" key="9">
    <source>
        <dbReference type="RuleBase" id="RU364070"/>
    </source>
</evidence>
<evidence type="ECO:0000313" key="12">
    <source>
        <dbReference type="Proteomes" id="UP001187221"/>
    </source>
</evidence>
<evidence type="ECO:0000256" key="5">
    <source>
        <dbReference type="ARBA" id="ARBA00022519"/>
    </source>
</evidence>
<comment type="subcellular location">
    <subcellularLocation>
        <location evidence="1 9">Cell inner membrane</location>
        <topology evidence="1 9">Multi-pass membrane protein</topology>
    </subcellularLocation>
</comment>
<accession>A0ABQ6P9X4</accession>
<keyword evidence="8 9" id="KW-0472">Membrane</keyword>